<evidence type="ECO:0000313" key="1">
    <source>
        <dbReference type="EMBL" id="ALA68665.1"/>
    </source>
</evidence>
<sequence>MSLSVLVIVISLSVASILVFPIAAFNSTCAPLY</sequence>
<dbReference type="AlphaFoldDB" id="A0A0K2H3N7"/>
<dbReference type="Proteomes" id="UP000058446">
    <property type="component" value="Chromosome"/>
</dbReference>
<dbReference type="KEGG" id="clw:CLAC_09825"/>
<keyword evidence="2" id="KW-1185">Reference proteome</keyword>
<accession>A0A0K2H3N7</accession>
<gene>
    <name evidence="1" type="ORF">CLAC_09825</name>
</gene>
<name>A0A0K2H3N7_9CORY</name>
<protein>
    <submittedName>
        <fullName evidence="1">Uncharacterized protein</fullName>
    </submittedName>
</protein>
<dbReference type="EMBL" id="CP006841">
    <property type="protein sequence ID" value="ALA68665.1"/>
    <property type="molecule type" value="Genomic_DNA"/>
</dbReference>
<evidence type="ECO:0000313" key="2">
    <source>
        <dbReference type="Proteomes" id="UP000058446"/>
    </source>
</evidence>
<organism evidence="1 2">
    <name type="scientific">Corynebacterium lactis RW2-5</name>
    <dbReference type="NCBI Taxonomy" id="1408189"/>
    <lineage>
        <taxon>Bacteria</taxon>
        <taxon>Bacillati</taxon>
        <taxon>Actinomycetota</taxon>
        <taxon>Actinomycetes</taxon>
        <taxon>Mycobacteriales</taxon>
        <taxon>Corynebacteriaceae</taxon>
        <taxon>Corynebacterium</taxon>
    </lineage>
</organism>
<proteinExistence type="predicted"/>
<reference evidence="1 2" key="1">
    <citation type="submission" date="2013-10" db="EMBL/GenBank/DDBJ databases">
        <title>Complete genome sequence of Corynebacterium lactis DSM 45799(T), isolated from raw cow milk.</title>
        <authorList>
            <person name="Ruckert C."/>
            <person name="Albersmeier A."/>
            <person name="Lipski A."/>
            <person name="Kalinowski J."/>
        </authorList>
    </citation>
    <scope>NUCLEOTIDE SEQUENCE [LARGE SCALE GENOMIC DNA]</scope>
    <source>
        <strain evidence="1 2">RW2-5</strain>
    </source>
</reference>